<comment type="caution">
    <text evidence="3">The sequence shown here is derived from an EMBL/GenBank/DDBJ whole genome shotgun (WGS) entry which is preliminary data.</text>
</comment>
<dbReference type="PANTHER" id="PTHR43735">
    <property type="entry name" value="APOPTOSIS-INDUCING FACTOR 1"/>
    <property type="match status" value="1"/>
</dbReference>
<dbReference type="GO" id="GO:0050660">
    <property type="term" value="F:flavin adenine dinucleotide binding"/>
    <property type="evidence" value="ECO:0007669"/>
    <property type="project" value="TreeGrafter"/>
</dbReference>
<sequence length="454" mass="48212">MTSNQPHVLIVGGAYGGLSALNTLIALSSGKPLPEARKRGPPAGPGGQKGPPPPAFAPLPEISRALRTKPNYTVIDERDGFYHTVGAPLGTISSSFTKNMWARYADIDPQRFSGEDIQFIQASATGLDLEKKTLKYSKDSAEEKSISYDYLVLGTGMRRGGPVVPQSTDKADALEESDRYEASLSKAEKIVLVGGGAVGIEMSAETKLHFPNSSVILIQSRDALLAAEPLPAEYKAKALDLVREVGVEVKLGNRVLAEKPVNELGRQRIELTLSNGEIIRCDKVIYTATQKGANTGFLSKDLVDEKGCVRTRETLQFPTHSPNADSHFAVGDIVSGPGIKRSGPAQNSGKIAATNIIKLLLAAEDNEAATGLATVQHGAPTMSLAVGTQAMTIRGGGLKWGKEIRDRAFGPDLGAKGTLEKLGLSKVVTRTDPLEDAVRLDRGKGEVVPVVANM</sequence>
<dbReference type="PRINTS" id="PR00411">
    <property type="entry name" value="PNDRDTASEI"/>
</dbReference>
<evidence type="ECO:0000313" key="4">
    <source>
        <dbReference type="Proteomes" id="UP000433883"/>
    </source>
</evidence>
<proteinExistence type="predicted"/>
<feature type="region of interest" description="Disordered" evidence="1">
    <location>
        <begin position="31"/>
        <end position="57"/>
    </location>
</feature>
<evidence type="ECO:0000259" key="2">
    <source>
        <dbReference type="Pfam" id="PF07992"/>
    </source>
</evidence>
<dbReference type="InterPro" id="IPR023753">
    <property type="entry name" value="FAD/NAD-binding_dom"/>
</dbReference>
<evidence type="ECO:0000313" key="3">
    <source>
        <dbReference type="EMBL" id="KAE9961559.1"/>
    </source>
</evidence>
<dbReference type="PANTHER" id="PTHR43735:SF24">
    <property type="entry name" value="NUCLEOTIDE-DISULPHIDE OXIDOREDUCTASE AMID-LIKE, PUTATIVE (AFU_ORTHOLOGUE AFUA_1G17180)-RELATED"/>
    <property type="match status" value="1"/>
</dbReference>
<protein>
    <recommendedName>
        <fullName evidence="2">FAD/NAD(P)-binding domain-containing protein</fullName>
    </recommendedName>
</protein>
<dbReference type="Proteomes" id="UP000433883">
    <property type="component" value="Unassembled WGS sequence"/>
</dbReference>
<evidence type="ECO:0000256" key="1">
    <source>
        <dbReference type="SAM" id="MobiDB-lite"/>
    </source>
</evidence>
<dbReference type="AlphaFoldDB" id="A0A8H3U1F0"/>
<dbReference type="EMBL" id="WNWQ01001433">
    <property type="protein sequence ID" value="KAE9961559.1"/>
    <property type="molecule type" value="Genomic_DNA"/>
</dbReference>
<dbReference type="SUPFAM" id="SSF51905">
    <property type="entry name" value="FAD/NAD(P)-binding domain"/>
    <property type="match status" value="1"/>
</dbReference>
<name>A0A8H3U1F0_VENIN</name>
<dbReference type="PRINTS" id="PR00368">
    <property type="entry name" value="FADPNR"/>
</dbReference>
<feature type="domain" description="FAD/NAD(P)-binding" evidence="2">
    <location>
        <begin position="67"/>
        <end position="339"/>
    </location>
</feature>
<dbReference type="InterPro" id="IPR036188">
    <property type="entry name" value="FAD/NAD-bd_sf"/>
</dbReference>
<organism evidence="3 4">
    <name type="scientific">Venturia inaequalis</name>
    <name type="common">Apple scab fungus</name>
    <dbReference type="NCBI Taxonomy" id="5025"/>
    <lineage>
        <taxon>Eukaryota</taxon>
        <taxon>Fungi</taxon>
        <taxon>Dikarya</taxon>
        <taxon>Ascomycota</taxon>
        <taxon>Pezizomycotina</taxon>
        <taxon>Dothideomycetes</taxon>
        <taxon>Pleosporomycetidae</taxon>
        <taxon>Venturiales</taxon>
        <taxon>Venturiaceae</taxon>
        <taxon>Venturia</taxon>
    </lineage>
</organism>
<dbReference type="Gene3D" id="3.50.50.100">
    <property type="match status" value="1"/>
</dbReference>
<accession>A0A8H3U1F0</accession>
<dbReference type="GO" id="GO:0004174">
    <property type="term" value="F:electron-transferring-flavoprotein dehydrogenase activity"/>
    <property type="evidence" value="ECO:0007669"/>
    <property type="project" value="TreeGrafter"/>
</dbReference>
<dbReference type="Pfam" id="PF07992">
    <property type="entry name" value="Pyr_redox_2"/>
    <property type="match status" value="1"/>
</dbReference>
<gene>
    <name evidence="3" type="ORF">BLS_001784</name>
</gene>
<reference evidence="3 4" key="1">
    <citation type="submission" date="2019-11" db="EMBL/GenBank/DDBJ databases">
        <title>Venturia inaequalis Genome Resource.</title>
        <authorList>
            <person name="Lichtner F.J."/>
        </authorList>
    </citation>
    <scope>NUCLEOTIDE SEQUENCE [LARGE SCALE GENOMIC DNA]</scope>
    <source>
        <strain evidence="3">Bline_iso_100314</strain>
    </source>
</reference>
<dbReference type="GO" id="GO:0005737">
    <property type="term" value="C:cytoplasm"/>
    <property type="evidence" value="ECO:0007669"/>
    <property type="project" value="TreeGrafter"/>
</dbReference>